<keyword evidence="2" id="KW-0444">Lipid biosynthesis</keyword>
<dbReference type="STRING" id="7868.ENSCMIP00000026386"/>
<organism evidence="4">
    <name type="scientific">Callorhinchus milii</name>
    <name type="common">Ghost shark</name>
    <dbReference type="NCBI Taxonomy" id="7868"/>
    <lineage>
        <taxon>Eukaryota</taxon>
        <taxon>Metazoa</taxon>
        <taxon>Chordata</taxon>
        <taxon>Craniata</taxon>
        <taxon>Vertebrata</taxon>
        <taxon>Chondrichthyes</taxon>
        <taxon>Holocephali</taxon>
        <taxon>Chimaeriformes</taxon>
        <taxon>Callorhinchidae</taxon>
        <taxon>Callorhinchus</taxon>
    </lineage>
</organism>
<reference evidence="6" key="2">
    <citation type="journal article" date="2007" name="PLoS Biol.">
        <title>Survey sequencing and comparative analysis of the elephant shark (Callorhinchus milii) genome.</title>
        <authorList>
            <person name="Venkatesh B."/>
            <person name="Kirkness E.F."/>
            <person name="Loh Y.H."/>
            <person name="Halpern A.L."/>
            <person name="Lee A.P."/>
            <person name="Johnson J."/>
            <person name="Dandona N."/>
            <person name="Viswanathan L.D."/>
            <person name="Tay A."/>
            <person name="Venter J.C."/>
            <person name="Strausberg R.L."/>
            <person name="Brenner S."/>
        </authorList>
    </citation>
    <scope>NUCLEOTIDE SEQUENCE [LARGE SCALE GENOMIC DNA]</scope>
</reference>
<dbReference type="FunFam" id="3.40.50.720:FF:000137">
    <property type="entry name" value="Hydroxysteroid (17-beta) dehydrogenase 3"/>
    <property type="match status" value="1"/>
</dbReference>
<dbReference type="GO" id="GO:0006694">
    <property type="term" value="P:steroid biosynthetic process"/>
    <property type="evidence" value="ECO:0007669"/>
    <property type="project" value="UniProtKB-KW"/>
</dbReference>
<evidence type="ECO:0000313" key="6">
    <source>
        <dbReference type="Proteomes" id="UP000314986"/>
    </source>
</evidence>
<reference evidence="6" key="4">
    <citation type="journal article" date="2014" name="Nature">
        <title>Elephant shark genome provides unique insights into gnathostome evolution.</title>
        <authorList>
            <consortium name="International Elephant Shark Genome Sequencing Consortium"/>
            <person name="Venkatesh B."/>
            <person name="Lee A.P."/>
            <person name="Ravi V."/>
            <person name="Maurya A.K."/>
            <person name="Lian M.M."/>
            <person name="Swann J.B."/>
            <person name="Ohta Y."/>
            <person name="Flajnik M.F."/>
            <person name="Sutoh Y."/>
            <person name="Kasahara M."/>
            <person name="Hoon S."/>
            <person name="Gangu V."/>
            <person name="Roy S.W."/>
            <person name="Irimia M."/>
            <person name="Korzh V."/>
            <person name="Kondrychyn I."/>
            <person name="Lim Z.W."/>
            <person name="Tay B.H."/>
            <person name="Tohari S."/>
            <person name="Kong K.W."/>
            <person name="Ho S."/>
            <person name="Lorente-Galdos B."/>
            <person name="Quilez J."/>
            <person name="Marques-Bonet T."/>
            <person name="Raney B.J."/>
            <person name="Ingham P.W."/>
            <person name="Tay A."/>
            <person name="Hillier L.W."/>
            <person name="Minx P."/>
            <person name="Boehm T."/>
            <person name="Wilson R.K."/>
            <person name="Brenner S."/>
            <person name="Warren W.C."/>
        </authorList>
    </citation>
    <scope>NUCLEOTIDE SEQUENCE [LARGE SCALE GENOMIC DNA]</scope>
</reference>
<dbReference type="Proteomes" id="UP000314986">
    <property type="component" value="Unassembled WGS sequence"/>
</dbReference>
<keyword evidence="2" id="KW-0752">Steroid biosynthesis</keyword>
<dbReference type="GO" id="GO:0005783">
    <property type="term" value="C:endoplasmic reticulum"/>
    <property type="evidence" value="ECO:0007669"/>
    <property type="project" value="TreeGrafter"/>
</dbReference>
<evidence type="ECO:0000313" key="4">
    <source>
        <dbReference type="EMBL" id="AFK11347.1"/>
    </source>
</evidence>
<dbReference type="PRINTS" id="PR00081">
    <property type="entry name" value="GDHRDH"/>
</dbReference>
<dbReference type="Ensembl" id="ENSCMIT00000026816.1">
    <property type="protein sequence ID" value="ENSCMIP00000026386.1"/>
    <property type="gene ID" value="ENSCMIG00000011562.1"/>
</dbReference>
<dbReference type="PANTHER" id="PTHR43899:SF7">
    <property type="entry name" value="17-BETA-HYDROXYSTEROID DEHYDROGENASE TYPE 3"/>
    <property type="match status" value="1"/>
</dbReference>
<evidence type="ECO:0000256" key="3">
    <source>
        <dbReference type="ARBA" id="ARBA00023002"/>
    </source>
</evidence>
<evidence type="ECO:0000256" key="2">
    <source>
        <dbReference type="ARBA" id="ARBA00022955"/>
    </source>
</evidence>
<dbReference type="Pfam" id="PF00106">
    <property type="entry name" value="adh_short"/>
    <property type="match status" value="1"/>
</dbReference>
<gene>
    <name evidence="5" type="primary">hsd17b3</name>
</gene>
<dbReference type="OrthoDB" id="5545019at2759"/>
<protein>
    <submittedName>
        <fullName evidence="5">Hydroxysteroid (17-beta) dehydrogenase 3</fullName>
    </submittedName>
    <submittedName>
        <fullName evidence="4">Testosterone 17-beta-dehydrogenase 3</fullName>
    </submittedName>
</protein>
<dbReference type="InterPro" id="IPR051019">
    <property type="entry name" value="VLCFA-Steroid_DH"/>
</dbReference>
<dbReference type="EMBL" id="JX053119">
    <property type="protein sequence ID" value="AFK11347.1"/>
    <property type="molecule type" value="mRNA"/>
</dbReference>
<keyword evidence="6" id="KW-1185">Reference proteome</keyword>
<sequence length="309" mass="35297">MSELVFTAFGVLTLLHFFLKVMKCLRYLYFTRWHKVPHSFFSGMGEWAVITGASDGIGKEYAHELARRGLNIVLVSRTQEKLTKVADEIEQFTGRQVKIVVVDFTKRDIYNIIEEHLRGLEIGILINNVGMLPNPHPSKFLDMLSRDKTIDDLINVNMLSVIKMTQLILPQMKNRQKGLILNISSGLTVDAVPLYCLYNSSKIFMERFSNACKAEYGSKGIIIQCLMPFSVSTQMTRHTKPGTFMLAADLYAKQSLDCIWLGNFHGSLSHEFMGFVLKNIPQWILHTDSIQEILLNYLKKTCETEAQTY</sequence>
<reference evidence="5" key="5">
    <citation type="submission" date="2025-05" db="UniProtKB">
        <authorList>
            <consortium name="Ensembl"/>
        </authorList>
    </citation>
    <scope>IDENTIFICATION</scope>
</reference>
<dbReference type="InterPro" id="IPR002347">
    <property type="entry name" value="SDR_fam"/>
</dbReference>
<dbReference type="InterPro" id="IPR036291">
    <property type="entry name" value="NAD(P)-bd_dom_sf"/>
</dbReference>
<keyword evidence="3" id="KW-0560">Oxidoreductase</keyword>
<dbReference type="GeneTree" id="ENSGT00940000160266"/>
<dbReference type="RefSeq" id="NP_001279925.1">
    <property type="nucleotide sequence ID" value="NM_001292996.1"/>
</dbReference>
<dbReference type="GO" id="GO:0016491">
    <property type="term" value="F:oxidoreductase activity"/>
    <property type="evidence" value="ECO:0007669"/>
    <property type="project" value="UniProtKB-KW"/>
</dbReference>
<evidence type="ECO:0000313" key="5">
    <source>
        <dbReference type="Ensembl" id="ENSCMIP00000026386.1"/>
    </source>
</evidence>
<reference evidence="6" key="1">
    <citation type="journal article" date="2006" name="Science">
        <title>Ancient noncoding elements conserved in the human genome.</title>
        <authorList>
            <person name="Venkatesh B."/>
            <person name="Kirkness E.F."/>
            <person name="Loh Y.H."/>
            <person name="Halpern A.L."/>
            <person name="Lee A.P."/>
            <person name="Johnson J."/>
            <person name="Dandona N."/>
            <person name="Viswanathan L.D."/>
            <person name="Tay A."/>
            <person name="Venter J.C."/>
            <person name="Strausberg R.L."/>
            <person name="Brenner S."/>
        </authorList>
    </citation>
    <scope>NUCLEOTIDE SEQUENCE [LARGE SCALE GENOMIC DNA]</scope>
</reference>
<dbReference type="PANTHER" id="PTHR43899">
    <property type="entry name" value="RH59310P"/>
    <property type="match status" value="1"/>
</dbReference>
<proteinExistence type="evidence at transcript level"/>
<dbReference type="AlphaFoldDB" id="K4FYI5"/>
<evidence type="ECO:0000256" key="1">
    <source>
        <dbReference type="ARBA" id="ARBA00022857"/>
    </source>
</evidence>
<dbReference type="PIRSF" id="PIRSF000126">
    <property type="entry name" value="11-beta-HSD1"/>
    <property type="match status" value="1"/>
</dbReference>
<keyword evidence="2" id="KW-0443">Lipid metabolism</keyword>
<dbReference type="GeneID" id="103182831"/>
<dbReference type="CDD" id="cd05356">
    <property type="entry name" value="17beta-HSD1_like_SDR_c"/>
    <property type="match status" value="1"/>
</dbReference>
<keyword evidence="1" id="KW-0521">NADP</keyword>
<dbReference type="SUPFAM" id="SSF51735">
    <property type="entry name" value="NAD(P)-binding Rossmann-fold domains"/>
    <property type="match status" value="1"/>
</dbReference>
<dbReference type="Gene3D" id="3.40.50.720">
    <property type="entry name" value="NAD(P)-binding Rossmann-like Domain"/>
    <property type="match status" value="1"/>
</dbReference>
<dbReference type="KEGG" id="cmk:103182831"/>
<accession>K4FYI5</accession>
<dbReference type="OMA" id="HEIMAYV"/>
<dbReference type="CTD" id="3293"/>
<name>K4FYI5_CALMI</name>
<reference evidence="4" key="3">
    <citation type="journal article" date="2012" name="PLoS ONE">
        <title>Sequencing and Analysis of Full-Length cDNAs, 5'-ESTs and 3'-ESTs from a Cartilaginous Fish, the Elephant Shark (Callorhinchus milii).</title>
        <authorList>
            <person name="Tan Y.Y."/>
            <person name="Kodzius R."/>
            <person name="Tay B.H."/>
            <person name="Tay A."/>
            <person name="Brenner S."/>
            <person name="Venkatesh B."/>
        </authorList>
    </citation>
    <scope>NUCLEOTIDE SEQUENCE</scope>
    <source>
        <tissue evidence="4">Liver</tissue>
    </source>
</reference>